<gene>
    <name evidence="1" type="ORF">C482_17273</name>
</gene>
<proteinExistence type="predicted"/>
<comment type="caution">
    <text evidence="1">The sequence shown here is derived from an EMBL/GenBank/DDBJ whole genome shotgun (WGS) entry which is preliminary data.</text>
</comment>
<dbReference type="EMBL" id="AOIN01000092">
    <property type="protein sequence ID" value="ELY94848.1"/>
    <property type="molecule type" value="Genomic_DNA"/>
</dbReference>
<dbReference type="AlphaFoldDB" id="M0ABV7"/>
<dbReference type="OrthoDB" id="303721at2157"/>
<organism evidence="1 2">
    <name type="scientific">Natrialba chahannaoensis JCM 10990</name>
    <dbReference type="NCBI Taxonomy" id="1227492"/>
    <lineage>
        <taxon>Archaea</taxon>
        <taxon>Methanobacteriati</taxon>
        <taxon>Methanobacteriota</taxon>
        <taxon>Stenosarchaea group</taxon>
        <taxon>Halobacteria</taxon>
        <taxon>Halobacteriales</taxon>
        <taxon>Natrialbaceae</taxon>
        <taxon>Natrialba</taxon>
    </lineage>
</organism>
<evidence type="ECO:0000313" key="2">
    <source>
        <dbReference type="Proteomes" id="UP000011693"/>
    </source>
</evidence>
<reference evidence="1 2" key="1">
    <citation type="journal article" date="2014" name="PLoS Genet.">
        <title>Phylogenetically driven sequencing of extremely halophilic archaea reveals strategies for static and dynamic osmo-response.</title>
        <authorList>
            <person name="Becker E.A."/>
            <person name="Seitzer P.M."/>
            <person name="Tritt A."/>
            <person name="Larsen D."/>
            <person name="Krusor M."/>
            <person name="Yao A.I."/>
            <person name="Wu D."/>
            <person name="Madern D."/>
            <person name="Eisen J.A."/>
            <person name="Darling A.E."/>
            <person name="Facciotti M.T."/>
        </authorList>
    </citation>
    <scope>NUCLEOTIDE SEQUENCE [LARGE SCALE GENOMIC DNA]</scope>
    <source>
        <strain evidence="1 2">JCM 10990</strain>
    </source>
</reference>
<evidence type="ECO:0000313" key="1">
    <source>
        <dbReference type="EMBL" id="ELY94848.1"/>
    </source>
</evidence>
<name>M0ABV7_9EURY</name>
<dbReference type="RefSeq" id="WP_006168963.1">
    <property type="nucleotide sequence ID" value="NZ_AOIN01000092.1"/>
</dbReference>
<sequence length="95" mass="10516">MEAGSVPFDHLRLDLANYDVYVISDLYGCLDALEELLETLKLGDDWASSASSNTYRRTSFPAVVCPVLDPSPLLNSRHDITIHQLEASLGRADIH</sequence>
<protein>
    <submittedName>
        <fullName evidence="1">Metallophosphoesterase</fullName>
    </submittedName>
</protein>
<dbReference type="Proteomes" id="UP000011693">
    <property type="component" value="Unassembled WGS sequence"/>
</dbReference>
<accession>M0ABV7</accession>
<dbReference type="PATRIC" id="fig|1227492.4.peg.3443"/>
<keyword evidence="2" id="KW-1185">Reference proteome</keyword>